<keyword evidence="3" id="KW-1185">Reference proteome</keyword>
<proteinExistence type="predicted"/>
<dbReference type="EMBL" id="JAFREP010000007">
    <property type="protein sequence ID" value="MBO1318886.1"/>
    <property type="molecule type" value="Genomic_DNA"/>
</dbReference>
<feature type="region of interest" description="Disordered" evidence="1">
    <location>
        <begin position="248"/>
        <end position="268"/>
    </location>
</feature>
<sequence length="325" mass="38792">MQAFDSPWKYIGETYLQHMIKFYHPKAHKAIDWTQPVRCLDKELLQLTADAPTGRREADKLFEVHRKNGDKRLVYLHIEFQNQRDPELAERMFIYYYRIFDKYRTPVWSMVILGDMDRRYRPDVYQTELWDLSLSLRYPTIKLRDYEARLPKLLRSRNPFALVTAAHLIAQRTRRKPRERLEQKLILTKLLYKKRFSKQQILAIFKFIDWVLQLSTTLTQQFNQALAKFEGDQNMTYITSIEQLGYDRGNKDGQKTGRKEGRDERDRELKRSMAQDLLEVLKERFGSPSAAQMKTIDQADLEHIQQWFKQMSMGQTPPGLFGEND</sequence>
<gene>
    <name evidence="2" type="ORF">J3U88_10480</name>
</gene>
<comment type="caution">
    <text evidence="2">The sequence shown here is derived from an EMBL/GenBank/DDBJ whole genome shotgun (WGS) entry which is preliminary data.</text>
</comment>
<protein>
    <recommendedName>
        <fullName evidence="4">Transposase</fullName>
    </recommendedName>
</protein>
<dbReference type="Proteomes" id="UP000664417">
    <property type="component" value="Unassembled WGS sequence"/>
</dbReference>
<dbReference type="PANTHER" id="PTHR35586:SF1">
    <property type="entry name" value="SLL1691 PROTEIN"/>
    <property type="match status" value="1"/>
</dbReference>
<dbReference type="AlphaFoldDB" id="A0A8J7Q6A8"/>
<name>A0A8J7Q6A8_9BACT</name>
<accession>A0A8J7Q6A8</accession>
<evidence type="ECO:0000313" key="2">
    <source>
        <dbReference type="EMBL" id="MBO1318886.1"/>
    </source>
</evidence>
<evidence type="ECO:0008006" key="4">
    <source>
        <dbReference type="Google" id="ProtNLM"/>
    </source>
</evidence>
<dbReference type="RefSeq" id="WP_207858704.1">
    <property type="nucleotide sequence ID" value="NZ_JAFREP010000007.1"/>
</dbReference>
<dbReference type="PANTHER" id="PTHR35586">
    <property type="entry name" value="SLL1691 PROTEIN"/>
    <property type="match status" value="1"/>
</dbReference>
<evidence type="ECO:0000256" key="1">
    <source>
        <dbReference type="SAM" id="MobiDB-lite"/>
    </source>
</evidence>
<reference evidence="2" key="1">
    <citation type="submission" date="2021-03" db="EMBL/GenBank/DDBJ databases">
        <authorList>
            <person name="Wang G."/>
        </authorList>
    </citation>
    <scope>NUCLEOTIDE SEQUENCE</scope>
    <source>
        <strain evidence="2">KCTC 12899</strain>
    </source>
</reference>
<evidence type="ECO:0000313" key="3">
    <source>
        <dbReference type="Proteomes" id="UP000664417"/>
    </source>
</evidence>
<organism evidence="2 3">
    <name type="scientific">Acanthopleuribacter pedis</name>
    <dbReference type="NCBI Taxonomy" id="442870"/>
    <lineage>
        <taxon>Bacteria</taxon>
        <taxon>Pseudomonadati</taxon>
        <taxon>Acidobacteriota</taxon>
        <taxon>Holophagae</taxon>
        <taxon>Acanthopleuribacterales</taxon>
        <taxon>Acanthopleuribacteraceae</taxon>
        <taxon>Acanthopleuribacter</taxon>
    </lineage>
</organism>